<dbReference type="InterPro" id="IPR006638">
    <property type="entry name" value="Elp3/MiaA/NifB-like_rSAM"/>
</dbReference>
<dbReference type="GO" id="GO:0051536">
    <property type="term" value="F:iron-sulfur cluster binding"/>
    <property type="evidence" value="ECO:0007669"/>
    <property type="project" value="InterPro"/>
</dbReference>
<sequence length="551" mass="59161">MISDPPEAWIVDGYVDEPACLGVSPYISPNIRAVAGVCTEAGYHVRYLTIDQLRVDSSLFTLLDRAALVVMIAGVTVPGTYFAGTPATLTEIRQVAATLYGPVTVLGGPVTFGYSPGGGSVAVRQAISGFDHLLEGDVPAALAHLLAGGSPEGTLSYPDFSRWLVAGSGIISDHPRFPWLICEIETARGCSRAVTGGCSFCTEPFYGLPQYRPAEDVHAEIAALASHGAVHFRLGRQPDILAYGTKGKKEFPAPDVTALESLFAGIREAAPDLRTLHIDNVNPGTIARNPDAAREALSVIVRYHTAGDVAAFGMETADPAVVAANNLKADSTMMMDAIRIVNEVGGIRDRGIPHLLPGLNFVCGLAGETEETYDKNEAFLEELLASGLLVRRVNIRQLMPFEGTKAWENNTLGEHDARFRTFREHVRKTFDTPMLQRVFPAGTLLRDIFVEESGRISFGRQMGSYPILTGIPAEISEGTVLDAAVCDHGRRSLTAMSVPVNINTLPAAALRYLPGVGKKRAASIITKRPFVSLAAFQEIAGETPLDPYLTF</sequence>
<dbReference type="PROSITE" id="PS51918">
    <property type="entry name" value="RADICAL_SAM"/>
    <property type="match status" value="1"/>
</dbReference>
<keyword evidence="3" id="KW-1185">Reference proteome</keyword>
<dbReference type="SFLD" id="SFLDS00029">
    <property type="entry name" value="Radical_SAM"/>
    <property type="match status" value="1"/>
</dbReference>
<gene>
    <name evidence="2" type="ORF">L0665_05510</name>
</gene>
<dbReference type="CDD" id="cd01335">
    <property type="entry name" value="Radical_SAM"/>
    <property type="match status" value="1"/>
</dbReference>
<dbReference type="Gene3D" id="1.10.150.320">
    <property type="entry name" value="Photosystem II 12 kDa extrinsic protein"/>
    <property type="match status" value="1"/>
</dbReference>
<dbReference type="InterPro" id="IPR007197">
    <property type="entry name" value="rSAM"/>
</dbReference>
<dbReference type="SUPFAM" id="SSF102114">
    <property type="entry name" value="Radical SAM enzymes"/>
    <property type="match status" value="1"/>
</dbReference>
<evidence type="ECO:0000259" key="1">
    <source>
        <dbReference type="PROSITE" id="PS51918"/>
    </source>
</evidence>
<dbReference type="Gene3D" id="3.80.30.20">
    <property type="entry name" value="tm_1862 like domain"/>
    <property type="match status" value="1"/>
</dbReference>
<reference evidence="2" key="1">
    <citation type="submission" date="2022-01" db="EMBL/GenBank/DDBJ databases">
        <title>Draft genome of Methanogenium marinum DSM 15558.</title>
        <authorList>
            <person name="Chen S.-C."/>
            <person name="You Y.-T."/>
        </authorList>
    </citation>
    <scope>NUCLEOTIDE SEQUENCE</scope>
    <source>
        <strain evidence="2">DSM 15558</strain>
    </source>
</reference>
<evidence type="ECO:0000313" key="2">
    <source>
        <dbReference type="EMBL" id="MDE4908066.1"/>
    </source>
</evidence>
<dbReference type="PANTHER" id="PTHR43324:SF1">
    <property type="entry name" value="RADICAL SAM CORE DOMAIN-CONTAINING PROTEIN"/>
    <property type="match status" value="1"/>
</dbReference>
<dbReference type="InterPro" id="IPR023404">
    <property type="entry name" value="rSAM_horseshoe"/>
</dbReference>
<comment type="caution">
    <text evidence="2">The sequence shown here is derived from an EMBL/GenBank/DDBJ whole genome shotgun (WGS) entry which is preliminary data.</text>
</comment>
<protein>
    <submittedName>
        <fullName evidence="2">Radical SAM protein</fullName>
    </submittedName>
</protein>
<dbReference type="SUPFAM" id="SSF81585">
    <property type="entry name" value="PsbU/PolX domain-like"/>
    <property type="match status" value="1"/>
</dbReference>
<organism evidence="2 3">
    <name type="scientific">Methanogenium marinum</name>
    <dbReference type="NCBI Taxonomy" id="348610"/>
    <lineage>
        <taxon>Archaea</taxon>
        <taxon>Methanobacteriati</taxon>
        <taxon>Methanobacteriota</taxon>
        <taxon>Stenosarchaea group</taxon>
        <taxon>Methanomicrobia</taxon>
        <taxon>Methanomicrobiales</taxon>
        <taxon>Methanomicrobiaceae</taxon>
        <taxon>Methanogenium</taxon>
    </lineage>
</organism>
<dbReference type="InterPro" id="IPR058240">
    <property type="entry name" value="rSAM_sf"/>
</dbReference>
<dbReference type="Proteomes" id="UP001143747">
    <property type="component" value="Unassembled WGS sequence"/>
</dbReference>
<accession>A0A9Q4PX15</accession>
<dbReference type="GO" id="GO:0003824">
    <property type="term" value="F:catalytic activity"/>
    <property type="evidence" value="ECO:0007669"/>
    <property type="project" value="InterPro"/>
</dbReference>
<evidence type="ECO:0000313" key="3">
    <source>
        <dbReference type="Proteomes" id="UP001143747"/>
    </source>
</evidence>
<name>A0A9Q4PX15_9EURY</name>
<proteinExistence type="predicted"/>
<dbReference type="Pfam" id="PF12836">
    <property type="entry name" value="HHH_3"/>
    <property type="match status" value="1"/>
</dbReference>
<dbReference type="SMART" id="SM00729">
    <property type="entry name" value="Elp3"/>
    <property type="match status" value="1"/>
</dbReference>
<dbReference type="PANTHER" id="PTHR43324">
    <property type="match status" value="1"/>
</dbReference>
<dbReference type="SFLD" id="SFLDG01082">
    <property type="entry name" value="B12-binding_domain_containing"/>
    <property type="match status" value="1"/>
</dbReference>
<feature type="domain" description="Radical SAM core" evidence="1">
    <location>
        <begin position="176"/>
        <end position="433"/>
    </location>
</feature>
<dbReference type="RefSeq" id="WP_274925726.1">
    <property type="nucleotide sequence ID" value="NZ_JAKELO010000002.1"/>
</dbReference>
<dbReference type="AlphaFoldDB" id="A0A9Q4PX15"/>
<dbReference type="EMBL" id="JAKELO010000002">
    <property type="protein sequence ID" value="MDE4908066.1"/>
    <property type="molecule type" value="Genomic_DNA"/>
</dbReference>